<dbReference type="Proteomes" id="UP000295301">
    <property type="component" value="Unassembled WGS sequence"/>
</dbReference>
<gene>
    <name evidence="1" type="ORF">E1832_03960</name>
</gene>
<evidence type="ECO:0000313" key="2">
    <source>
        <dbReference type="Proteomes" id="UP000295301"/>
    </source>
</evidence>
<sequence>MELNIIAPMLMSEAHLVASNIPEDDHPAWDAGTTFTKGAKVISPLSHRIYESMQDGNIAHDPIGDDGTWWLDLRATNRWSAFDNRRANRASRTDQITYSIVPTMDCDAISLFGLTAGTVRIEVWDGASRIYDQSFVMVDKGRVVSAYTWFWGGIAYARHKVLNGFPGYIGHRIDLTISAPGAVAEVGHIILGRNDLIGTVLNGAEVQHVSHSRKDYDSFGDEMLVRRGSTRKITIPLQVPTIQAPRVMDVIAEVDGLVVSFYGSPDGGLYGIEGLGFVDDHTQPLDAAGDSVFTLVMKTLK</sequence>
<dbReference type="EMBL" id="SMUV01000049">
    <property type="protein sequence ID" value="TDK51134.1"/>
    <property type="molecule type" value="Genomic_DNA"/>
</dbReference>
<name>A0A4R5VFQ8_9RHOB</name>
<keyword evidence="2" id="KW-1185">Reference proteome</keyword>
<reference evidence="1 2" key="1">
    <citation type="submission" date="2019-03" db="EMBL/GenBank/DDBJ databases">
        <title>Ruegeria lutea sp. nov., a novel strain, isolated from marine sediment, the Masan Bay, South Korea.</title>
        <authorList>
            <person name="Kim J."/>
            <person name="Kim D.-Y."/>
            <person name="Lee S.-S."/>
        </authorList>
    </citation>
    <scope>NUCLEOTIDE SEQUENCE [LARGE SCALE GENOMIC DNA]</scope>
    <source>
        <strain evidence="1 2">318-1</strain>
    </source>
</reference>
<protein>
    <submittedName>
        <fullName evidence="1">Uncharacterized protein</fullName>
    </submittedName>
</protein>
<dbReference type="RefSeq" id="WP_133358437.1">
    <property type="nucleotide sequence ID" value="NZ_SMUV01000049.1"/>
</dbReference>
<proteinExistence type="predicted"/>
<dbReference type="AlphaFoldDB" id="A0A4R5VFQ8"/>
<comment type="caution">
    <text evidence="1">The sequence shown here is derived from an EMBL/GenBank/DDBJ whole genome shotgun (WGS) entry which is preliminary data.</text>
</comment>
<evidence type="ECO:0000313" key="1">
    <source>
        <dbReference type="EMBL" id="TDK51134.1"/>
    </source>
</evidence>
<accession>A0A4R5VFQ8</accession>
<organism evidence="1 2">
    <name type="scientific">Antarcticimicrobium luteum</name>
    <dbReference type="NCBI Taxonomy" id="2547397"/>
    <lineage>
        <taxon>Bacteria</taxon>
        <taxon>Pseudomonadati</taxon>
        <taxon>Pseudomonadota</taxon>
        <taxon>Alphaproteobacteria</taxon>
        <taxon>Rhodobacterales</taxon>
        <taxon>Paracoccaceae</taxon>
        <taxon>Antarcticimicrobium</taxon>
    </lineage>
</organism>
<dbReference type="OrthoDB" id="7456251at2"/>